<keyword evidence="2" id="KW-1185">Reference proteome</keyword>
<dbReference type="GO" id="GO:0006635">
    <property type="term" value="P:fatty acid beta-oxidation"/>
    <property type="evidence" value="ECO:0007669"/>
    <property type="project" value="TreeGrafter"/>
</dbReference>
<dbReference type="RefSeq" id="WP_004464686.1">
    <property type="nucleotide sequence ID" value="NZ_AHON02000080.1"/>
</dbReference>
<dbReference type="SUPFAM" id="SSF52096">
    <property type="entry name" value="ClpP/crotonase"/>
    <property type="match status" value="1"/>
</dbReference>
<dbReference type="GO" id="GO:0016853">
    <property type="term" value="F:isomerase activity"/>
    <property type="evidence" value="ECO:0007669"/>
    <property type="project" value="UniProtKB-KW"/>
</dbReference>
<dbReference type="PANTHER" id="PTHR11941:SF54">
    <property type="entry name" value="ENOYL-COA HYDRATASE, MITOCHONDRIAL"/>
    <property type="match status" value="1"/>
</dbReference>
<name>A0A0E2B9S7_9LEPT</name>
<protein>
    <submittedName>
        <fullName evidence="1">Enoyl-CoA hydratase/isomerase family protein</fullName>
    </submittedName>
</protein>
<dbReference type="CDD" id="cd06558">
    <property type="entry name" value="crotonase-like"/>
    <property type="match status" value="1"/>
</dbReference>
<dbReference type="EMBL" id="AHON02000080">
    <property type="protein sequence ID" value="EKO32121.1"/>
    <property type="molecule type" value="Genomic_DNA"/>
</dbReference>
<dbReference type="Pfam" id="PF00378">
    <property type="entry name" value="ECH_1"/>
    <property type="match status" value="1"/>
</dbReference>
<dbReference type="Proteomes" id="UP000006329">
    <property type="component" value="Unassembled WGS sequence"/>
</dbReference>
<reference evidence="1" key="1">
    <citation type="submission" date="2012-10" db="EMBL/GenBank/DDBJ databases">
        <authorList>
            <person name="Harkins D.M."/>
            <person name="Durkin A.S."/>
            <person name="Brinkac L.M."/>
            <person name="Haft D.H."/>
            <person name="Selengut J.D."/>
            <person name="Sanka R."/>
            <person name="DePew J."/>
            <person name="Purushe J."/>
            <person name="Matthias M.A."/>
            <person name="Vinetz J.M."/>
            <person name="Sutton G.G."/>
            <person name="Nierman W.C."/>
            <person name="Fouts D.E."/>
        </authorList>
    </citation>
    <scope>NUCLEOTIDE SEQUENCE [LARGE SCALE GENOMIC DNA]</scope>
    <source>
        <strain evidence="1">MOR084</strain>
    </source>
</reference>
<sequence length="255" mass="28911">MFSEIRNNHILELYIETNEVNSLNKDFFKTFSIKLDSIAKDRTIKAVILTSKNEKFFSNGFNPEIFVGKTFEQIQDVMHLALDTASKYLFLERPVICAMNGHAMGLGAVFAIFSDYRIMVEKKGRICFPESQIGINFPAVPGFMLKEIVGIAKTRDLLYSGKGLKAEEALQIGLIDEIASSSEDLMARTRKYCDQFKDMAIGSVIGIKVSLRDPVRFFAEHNSERDVRLISEAIFSKNGQEGMKSILEKRRPIFQ</sequence>
<dbReference type="PANTHER" id="PTHR11941">
    <property type="entry name" value="ENOYL-COA HYDRATASE-RELATED"/>
    <property type="match status" value="1"/>
</dbReference>
<comment type="caution">
    <text evidence="1">The sequence shown here is derived from an EMBL/GenBank/DDBJ whole genome shotgun (WGS) entry which is preliminary data.</text>
</comment>
<evidence type="ECO:0000313" key="2">
    <source>
        <dbReference type="Proteomes" id="UP000006329"/>
    </source>
</evidence>
<dbReference type="AlphaFoldDB" id="A0A0E2B9S7"/>
<evidence type="ECO:0000313" key="1">
    <source>
        <dbReference type="EMBL" id="EKO32121.1"/>
    </source>
</evidence>
<dbReference type="GeneID" id="29739835"/>
<organism evidence="1 2">
    <name type="scientific">Leptospira santarosai str. MOR084</name>
    <dbReference type="NCBI Taxonomy" id="1049984"/>
    <lineage>
        <taxon>Bacteria</taxon>
        <taxon>Pseudomonadati</taxon>
        <taxon>Spirochaetota</taxon>
        <taxon>Spirochaetia</taxon>
        <taxon>Leptospirales</taxon>
        <taxon>Leptospiraceae</taxon>
        <taxon>Leptospira</taxon>
    </lineage>
</organism>
<accession>A0A0E2B9S7</accession>
<dbReference type="InterPro" id="IPR029045">
    <property type="entry name" value="ClpP/crotonase-like_dom_sf"/>
</dbReference>
<dbReference type="Gene3D" id="3.90.226.10">
    <property type="entry name" value="2-enoyl-CoA Hydratase, Chain A, domain 1"/>
    <property type="match status" value="1"/>
</dbReference>
<gene>
    <name evidence="1" type="ORF">LEP1GSC179_0480</name>
</gene>
<proteinExistence type="predicted"/>
<dbReference type="InterPro" id="IPR001753">
    <property type="entry name" value="Enoyl-CoA_hydra/iso"/>
</dbReference>